<dbReference type="OMA" id="MATHYGI"/>
<dbReference type="PANTHER" id="PTHR24321:SF8">
    <property type="entry name" value="ESTRADIOL 17-BETA-DEHYDROGENASE 8-RELATED"/>
    <property type="match status" value="1"/>
</dbReference>
<dbReference type="EC" id="1.1.1.332" evidence="7"/>
<protein>
    <recommendedName>
        <fullName evidence="7">chanoclavine-I dehydrogenase</fullName>
        <ecNumber evidence="7">1.1.1.332</ecNumber>
    </recommendedName>
</protein>
<comment type="caution">
    <text evidence="8">The sequence shown here is derived from an EMBL/GenBank/DDBJ whole genome shotgun (WGS) entry which is preliminary data.</text>
</comment>
<dbReference type="GO" id="GO:0035837">
    <property type="term" value="P:ergot alkaloid biosynthetic process"/>
    <property type="evidence" value="ECO:0007669"/>
    <property type="project" value="UniProtKB-ARBA"/>
</dbReference>
<dbReference type="PRINTS" id="PR00081">
    <property type="entry name" value="GDHRDH"/>
</dbReference>
<dbReference type="SMR" id="A0A229WJ65"/>
<dbReference type="PANTHER" id="PTHR24321">
    <property type="entry name" value="DEHYDROGENASES, SHORT CHAIN"/>
    <property type="match status" value="1"/>
</dbReference>
<evidence type="ECO:0000256" key="1">
    <source>
        <dbReference type="ARBA" id="ARBA00005107"/>
    </source>
</evidence>
<dbReference type="FunFam" id="3.40.50.720:FF:000979">
    <property type="entry name" value="Chanoclavine-I dehydrogenase easD"/>
    <property type="match status" value="1"/>
</dbReference>
<evidence type="ECO:0000256" key="2">
    <source>
        <dbReference type="ARBA" id="ARBA00006484"/>
    </source>
</evidence>
<dbReference type="AlphaFoldDB" id="A0A229WJ65"/>
<evidence type="ECO:0000256" key="3">
    <source>
        <dbReference type="ARBA" id="ARBA00022589"/>
    </source>
</evidence>
<dbReference type="EMBL" id="JAIBSC010000034">
    <property type="protein sequence ID" value="KAH1906708.1"/>
    <property type="molecule type" value="Genomic_DNA"/>
</dbReference>
<dbReference type="Pfam" id="PF00106">
    <property type="entry name" value="adh_short"/>
    <property type="match status" value="1"/>
</dbReference>
<evidence type="ECO:0000256" key="5">
    <source>
        <dbReference type="ARBA" id="ARBA00023002"/>
    </source>
</evidence>
<gene>
    <name evidence="8" type="ORF">KXV57_005144</name>
</gene>
<evidence type="ECO:0000256" key="4">
    <source>
        <dbReference type="ARBA" id="ARBA00022857"/>
    </source>
</evidence>
<dbReference type="GO" id="GO:0016491">
    <property type="term" value="F:oxidoreductase activity"/>
    <property type="evidence" value="ECO:0007669"/>
    <property type="project" value="UniProtKB-KW"/>
</dbReference>
<comment type="similarity">
    <text evidence="2">Belongs to the short-chain dehydrogenases/reductases (SDR) family.</text>
</comment>
<sequence>MASVESRIIAITGGASGIGAATCRLLAERGAAVLCVCDISPKNFDDLKISIKKINPSTKVHCATVDVTSSVEVRQWIEGIISDFGDLHGAVNAAGIAQGAGMRNTPTIAEEVDEEWTRIMNTNLNGVFYCTREEVRAMKGLPATDRSIVNVGSIASVSHMPDVYAYGTSKGACAYFTTCVAADAFPLGIRINNVSPGVTNTPMLPQFAPMAKTFEEIEESYKKEGLSLIEAEDVARTIVWLLSEDSRPVFGANINVGACMP</sequence>
<evidence type="ECO:0000256" key="7">
    <source>
        <dbReference type="ARBA" id="ARBA00066946"/>
    </source>
</evidence>
<name>A0A229WJ65_ASPFM</name>
<keyword evidence="3" id="KW-0017">Alkaloid metabolism</keyword>
<proteinExistence type="inferred from homology"/>
<evidence type="ECO:0000313" key="9">
    <source>
        <dbReference type="Proteomes" id="UP000813423"/>
    </source>
</evidence>
<dbReference type="CDD" id="cd05233">
    <property type="entry name" value="SDR_c"/>
    <property type="match status" value="1"/>
</dbReference>
<keyword evidence="4" id="KW-0521">NADP</keyword>
<keyword evidence="5" id="KW-0560">Oxidoreductase</keyword>
<comment type="pathway">
    <text evidence="1">Alkaloid biosynthesis; ergot alkaloid biosynthesis.</text>
</comment>
<dbReference type="InterPro" id="IPR036291">
    <property type="entry name" value="NAD(P)-bd_dom_sf"/>
</dbReference>
<dbReference type="SUPFAM" id="SSF51735">
    <property type="entry name" value="NAD(P)-binding Rossmann-fold domains"/>
    <property type="match status" value="1"/>
</dbReference>
<organism evidence="8 9">
    <name type="scientific">Aspergillus fumigatus</name>
    <name type="common">Neosartorya fumigata</name>
    <dbReference type="NCBI Taxonomy" id="746128"/>
    <lineage>
        <taxon>Eukaryota</taxon>
        <taxon>Fungi</taxon>
        <taxon>Dikarya</taxon>
        <taxon>Ascomycota</taxon>
        <taxon>Pezizomycotina</taxon>
        <taxon>Eurotiomycetes</taxon>
        <taxon>Eurotiomycetidae</taxon>
        <taxon>Eurotiales</taxon>
        <taxon>Aspergillaceae</taxon>
        <taxon>Aspergillus</taxon>
        <taxon>Aspergillus subgen. Fumigati</taxon>
    </lineage>
</organism>
<accession>A0A229WJ65</accession>
<comment type="catalytic activity">
    <reaction evidence="6">
        <text>chanoclavine-I + NAD(+) = chanoclavine-I aldehyde + NADH + H(+)</text>
        <dbReference type="Rhea" id="RHEA:33891"/>
        <dbReference type="ChEBI" id="CHEBI:15378"/>
        <dbReference type="ChEBI" id="CHEBI:57540"/>
        <dbReference type="ChEBI" id="CHEBI:57945"/>
        <dbReference type="ChEBI" id="CHEBI:71487"/>
        <dbReference type="ChEBI" id="CHEBI:72949"/>
        <dbReference type="EC" id="1.1.1.332"/>
    </reaction>
</comment>
<reference evidence="8" key="1">
    <citation type="submission" date="2021-08" db="EMBL/GenBank/DDBJ databases">
        <title>Global Aspergillus fumigatus from environmental and clinical sources.</title>
        <authorList>
            <person name="Barber A."/>
            <person name="Sae-Ong T."/>
        </authorList>
    </citation>
    <scope>NUCLEOTIDE SEQUENCE</scope>
    <source>
        <strain evidence="8">NRZ-2016-071</strain>
    </source>
</reference>
<dbReference type="Gene3D" id="3.40.50.720">
    <property type="entry name" value="NAD(P)-binding Rossmann-like Domain"/>
    <property type="match status" value="1"/>
</dbReference>
<evidence type="ECO:0000313" key="8">
    <source>
        <dbReference type="EMBL" id="KAH1906708.1"/>
    </source>
</evidence>
<dbReference type="Proteomes" id="UP000813423">
    <property type="component" value="Unassembled WGS sequence"/>
</dbReference>
<dbReference type="InterPro" id="IPR002347">
    <property type="entry name" value="SDR_fam"/>
</dbReference>
<evidence type="ECO:0000256" key="6">
    <source>
        <dbReference type="ARBA" id="ARBA00050922"/>
    </source>
</evidence>